<name>A0A5C7HYX8_9ROSI</name>
<dbReference type="PANTHER" id="PTHR37265:SF5">
    <property type="entry name" value="OS01G0195300 PROTEIN"/>
    <property type="match status" value="1"/>
</dbReference>
<evidence type="ECO:0000256" key="1">
    <source>
        <dbReference type="SAM" id="MobiDB-lite"/>
    </source>
</evidence>
<evidence type="ECO:0000313" key="3">
    <source>
        <dbReference type="Proteomes" id="UP000323000"/>
    </source>
</evidence>
<keyword evidence="3" id="KW-1185">Reference proteome</keyword>
<protein>
    <submittedName>
        <fullName evidence="2">Uncharacterized protein</fullName>
    </submittedName>
</protein>
<dbReference type="EMBL" id="VAHF01000005">
    <property type="protein sequence ID" value="TXG61566.1"/>
    <property type="molecule type" value="Genomic_DNA"/>
</dbReference>
<feature type="region of interest" description="Disordered" evidence="1">
    <location>
        <begin position="1"/>
        <end position="30"/>
    </location>
</feature>
<sequence length="195" mass="21186">MEEESKRQRQENDVVESFSAAKRPRDGDEKEDVIMAWLSMDDDDTVDTDELMNLLDSTDASTVSDFTRVKFIDNPYSSSLVFQSSSSYVTINGNEESCGSSFSDSDSSVMASVDRGGMVNVAGVEGWLKELEGSAWGSDEMEASGWIVDEEQEDGTTGTVTVTGGALKEGVMVGWDGSDLDDYVLARFLGEEAAF</sequence>
<dbReference type="AlphaFoldDB" id="A0A5C7HYX8"/>
<dbReference type="OrthoDB" id="783490at2759"/>
<dbReference type="Proteomes" id="UP000323000">
    <property type="component" value="Chromosome 5"/>
</dbReference>
<evidence type="ECO:0000313" key="2">
    <source>
        <dbReference type="EMBL" id="TXG61566.1"/>
    </source>
</evidence>
<reference evidence="3" key="1">
    <citation type="journal article" date="2019" name="Gigascience">
        <title>De novo genome assembly of the endangered Acer yangbiense, a plant species with extremely small populations endemic to Yunnan Province, China.</title>
        <authorList>
            <person name="Yang J."/>
            <person name="Wariss H.M."/>
            <person name="Tao L."/>
            <person name="Zhang R."/>
            <person name="Yun Q."/>
            <person name="Hollingsworth P."/>
            <person name="Dao Z."/>
            <person name="Luo G."/>
            <person name="Guo H."/>
            <person name="Ma Y."/>
            <person name="Sun W."/>
        </authorList>
    </citation>
    <scope>NUCLEOTIDE SEQUENCE [LARGE SCALE GENOMIC DNA]</scope>
    <source>
        <strain evidence="3">cv. Malutang</strain>
    </source>
</reference>
<gene>
    <name evidence="2" type="ORF">EZV62_012929</name>
</gene>
<organism evidence="2 3">
    <name type="scientific">Acer yangbiense</name>
    <dbReference type="NCBI Taxonomy" id="1000413"/>
    <lineage>
        <taxon>Eukaryota</taxon>
        <taxon>Viridiplantae</taxon>
        <taxon>Streptophyta</taxon>
        <taxon>Embryophyta</taxon>
        <taxon>Tracheophyta</taxon>
        <taxon>Spermatophyta</taxon>
        <taxon>Magnoliopsida</taxon>
        <taxon>eudicotyledons</taxon>
        <taxon>Gunneridae</taxon>
        <taxon>Pentapetalae</taxon>
        <taxon>rosids</taxon>
        <taxon>malvids</taxon>
        <taxon>Sapindales</taxon>
        <taxon>Sapindaceae</taxon>
        <taxon>Hippocastanoideae</taxon>
        <taxon>Acereae</taxon>
        <taxon>Acer</taxon>
    </lineage>
</organism>
<proteinExistence type="predicted"/>
<feature type="compositionally biased region" description="Basic and acidic residues" evidence="1">
    <location>
        <begin position="1"/>
        <end position="12"/>
    </location>
</feature>
<comment type="caution">
    <text evidence="2">The sequence shown here is derived from an EMBL/GenBank/DDBJ whole genome shotgun (WGS) entry which is preliminary data.</text>
</comment>
<accession>A0A5C7HYX8</accession>
<dbReference type="PANTHER" id="PTHR37265">
    <property type="entry name" value="OS01G0195300 PROTEIN"/>
    <property type="match status" value="1"/>
</dbReference>